<evidence type="ECO:0000256" key="1">
    <source>
        <dbReference type="SAM" id="MobiDB-lite"/>
    </source>
</evidence>
<accession>A0A7Y3Z9G2</accession>
<dbReference type="AlphaFoldDB" id="A0A7Y3Z9G2"/>
<feature type="region of interest" description="Disordered" evidence="1">
    <location>
        <begin position="1051"/>
        <end position="1076"/>
    </location>
</feature>
<gene>
    <name evidence="2" type="ORF">F0262_13015</name>
</gene>
<dbReference type="CDD" id="cd01646">
    <property type="entry name" value="RT_Bac_retron_I"/>
    <property type="match status" value="1"/>
</dbReference>
<reference evidence="2 3" key="1">
    <citation type="submission" date="2019-08" db="EMBL/GenBank/DDBJ databases">
        <title>Draft genome sequencing and comparative genomics of hatchery-associated Vibrios.</title>
        <authorList>
            <person name="Kehlet-Delgado H."/>
            <person name="Mueller R.S."/>
        </authorList>
    </citation>
    <scope>NUCLEOTIDE SEQUENCE [LARGE SCALE GENOMIC DNA]</scope>
    <source>
        <strain evidence="2 3">00-78-3</strain>
    </source>
</reference>
<organism evidence="2 3">
    <name type="scientific">Vibrio rotiferianus</name>
    <dbReference type="NCBI Taxonomy" id="190895"/>
    <lineage>
        <taxon>Bacteria</taxon>
        <taxon>Pseudomonadati</taxon>
        <taxon>Pseudomonadota</taxon>
        <taxon>Gammaproteobacteria</taxon>
        <taxon>Vibrionales</taxon>
        <taxon>Vibrionaceae</taxon>
        <taxon>Vibrio</taxon>
    </lineage>
</organism>
<comment type="caution">
    <text evidence="2">The sequence shown here is derived from an EMBL/GenBank/DDBJ whole genome shotgun (WGS) entry which is preliminary data.</text>
</comment>
<protein>
    <submittedName>
        <fullName evidence="2">RNA-directed DNA polymerase</fullName>
    </submittedName>
</protein>
<evidence type="ECO:0000313" key="3">
    <source>
        <dbReference type="Proteomes" id="UP000572072"/>
    </source>
</evidence>
<evidence type="ECO:0000313" key="2">
    <source>
        <dbReference type="EMBL" id="NOH48976.1"/>
    </source>
</evidence>
<dbReference type="RefSeq" id="WP_171358125.1">
    <property type="nucleotide sequence ID" value="NZ_VTYN01000012.1"/>
</dbReference>
<dbReference type="Proteomes" id="UP000572072">
    <property type="component" value="Unassembled WGS sequence"/>
</dbReference>
<keyword evidence="2" id="KW-0808">Transferase</keyword>
<dbReference type="GO" id="GO:0003964">
    <property type="term" value="F:RNA-directed DNA polymerase activity"/>
    <property type="evidence" value="ECO:0007669"/>
    <property type="project" value="UniProtKB-KW"/>
</dbReference>
<keyword evidence="2" id="KW-0695">RNA-directed DNA polymerase</keyword>
<name>A0A7Y3Z9G2_9VIBR</name>
<feature type="region of interest" description="Disordered" evidence="1">
    <location>
        <begin position="760"/>
        <end position="781"/>
    </location>
</feature>
<sequence>MRINSSFTGWESLTLQDLLVAYRKAKADCFYENTFPSAIKFAEYEQNLLENLKSLLSELTSKKGFSNNAALLGEFRLLPKKLGVEPKENKPTSNGHIHFSDPKRSFDHLVECKKLIPEFRVVGDFPVNMHIISALWINLIGHKFDSRLSVSCYGARLKRIKSDEELDKEAEKPFHITAIGSFTPYFEPYKKWRNDGLAAIRSEIEQERDVIAVSLDLKSYYHLIDPSFLSSNEFITYIGLGDQLSVEEKNFTNQLTKFMSKWSKVAQEHTKTLTSSKNTSVNGGLTIGLTASRIISNVLLYKWDKLIKERLTPIHYGRYVDDMIIVLRDSGTINNIDDLLKFMRERLGKLGNNVCLDRAKSADSTWQINLNKGYQKESLIQLQSDKQKLFILNKDAGKDLLDSIEREIHDLSSEYRLMPSPDQLENSTAASVLSASSTAGERADTFRRADGLSIRRLSWSLQLSHVENLAKDLPSNVWKKERADFYKFAHNHIIRADYIFDHYTYLPKLLGFAVSMEEWEEAAKIVNSSFSAIEKLKETIQLENNAHVCLNGKKISHVDEKVWAEVISSLTLSFIDASARNYTPALMKGDRKPNKVSKLASLFLEKLQARSEDINTPKNLYNIAPLLASADLAKTPYKYFVTKDTLPIVKEQFSDENDRYLLSEMEKTGVLDSNSLRDFTRALRASQKLVLEKSEFLSGVFRPYLFPTRPYTPVEIAEIDPKCVGLGDLEGQKPSVLWAKYVQALRGVWVKPILLNPENKIPSDAGNRQQNEAEKNVSGHPKCVVGNKKKTTITVALTNIMTSDEEWSESACNKPRLTLERYKRISDVVNSAIKLKPKPDYLLLPELSIPNKWISSIANRLSQSGISMIAGAEYNHLRDNQVLNRACLQLTDNRLGFPSAVRIWQNKNLPAPSEEKELLSKHGKKWSIETSKRPIYIHNDFHFSLMVCSELQNSKERVSLQGKVDSLMVLSWNSDLDTFSSLIESAALDIHSYTILVNNRKYGDSRVRAPRKKSYQRDLARLRGGQNDYCVAVTFDIGELRSFQTRATRWPDVSDPFKPTPEGYVSSSSRKRFPAK</sequence>
<keyword evidence="2" id="KW-0548">Nucleotidyltransferase</keyword>
<dbReference type="EMBL" id="VTYN01000012">
    <property type="protein sequence ID" value="NOH48976.1"/>
    <property type="molecule type" value="Genomic_DNA"/>
</dbReference>
<proteinExistence type="predicted"/>